<evidence type="ECO:0000313" key="10">
    <source>
        <dbReference type="Proteomes" id="UP000037923"/>
    </source>
</evidence>
<dbReference type="OrthoDB" id="441446at2759"/>
<comment type="caution">
    <text evidence="9">The sequence shown here is derived from an EMBL/GenBank/DDBJ whole genome shotgun (WGS) entry which is preliminary data.</text>
</comment>
<evidence type="ECO:0000256" key="6">
    <source>
        <dbReference type="ARBA" id="ARBA00023157"/>
    </source>
</evidence>
<comment type="similarity">
    <text evidence="1">Belongs to the nuclease type I family.</text>
</comment>
<dbReference type="GeneID" id="26903153"/>
<dbReference type="GO" id="GO:0003676">
    <property type="term" value="F:nucleic acid binding"/>
    <property type="evidence" value="ECO:0007669"/>
    <property type="project" value="InterPro"/>
</dbReference>
<dbReference type="InterPro" id="IPR008947">
    <property type="entry name" value="PLipase_C/P1_nuclease_dom_sf"/>
</dbReference>
<evidence type="ECO:0000256" key="3">
    <source>
        <dbReference type="ARBA" id="ARBA00022723"/>
    </source>
</evidence>
<dbReference type="SUPFAM" id="SSF48537">
    <property type="entry name" value="Phospholipase C/P1 nuclease"/>
    <property type="match status" value="1"/>
</dbReference>
<feature type="chain" id="PRO_5005836051" evidence="8">
    <location>
        <begin position="24"/>
        <end position="376"/>
    </location>
</feature>
<feature type="signal peptide" evidence="8">
    <location>
        <begin position="1"/>
        <end position="23"/>
    </location>
</feature>
<organism evidence="9 10">
    <name type="scientific">Leptomonas pyrrhocoris</name>
    <name type="common">Firebug parasite</name>
    <dbReference type="NCBI Taxonomy" id="157538"/>
    <lineage>
        <taxon>Eukaryota</taxon>
        <taxon>Discoba</taxon>
        <taxon>Euglenozoa</taxon>
        <taxon>Kinetoplastea</taxon>
        <taxon>Metakinetoplastina</taxon>
        <taxon>Trypanosomatida</taxon>
        <taxon>Trypanosomatidae</taxon>
        <taxon>Leishmaniinae</taxon>
        <taxon>Leptomonas</taxon>
    </lineage>
</organism>
<dbReference type="PANTHER" id="PTHR33146">
    <property type="entry name" value="ENDONUCLEASE 4"/>
    <property type="match status" value="1"/>
</dbReference>
<keyword evidence="3" id="KW-0479">Metal-binding</keyword>
<dbReference type="FunFam" id="1.10.575.10:FF:000003">
    <property type="entry name" value="Single strand-specific nuclease, putative"/>
    <property type="match status" value="1"/>
</dbReference>
<evidence type="ECO:0000256" key="4">
    <source>
        <dbReference type="ARBA" id="ARBA00022759"/>
    </source>
</evidence>
<dbReference type="GO" id="GO:0006308">
    <property type="term" value="P:DNA catabolic process"/>
    <property type="evidence" value="ECO:0007669"/>
    <property type="project" value="InterPro"/>
</dbReference>
<keyword evidence="6" id="KW-1015">Disulfide bond</keyword>
<dbReference type="VEuPathDB" id="TriTrypDB:LpyrH10_04_4120"/>
<keyword evidence="10" id="KW-1185">Reference proteome</keyword>
<dbReference type="GO" id="GO:0046872">
    <property type="term" value="F:metal ion binding"/>
    <property type="evidence" value="ECO:0007669"/>
    <property type="project" value="UniProtKB-KW"/>
</dbReference>
<keyword evidence="4" id="KW-0255">Endonuclease</keyword>
<evidence type="ECO:0000313" key="9">
    <source>
        <dbReference type="EMBL" id="KPA83167.1"/>
    </source>
</evidence>
<dbReference type="RefSeq" id="XP_015661606.1">
    <property type="nucleotide sequence ID" value="XM_015800004.1"/>
</dbReference>
<name>A0A0M9G659_LEPPY</name>
<dbReference type="EMBL" id="LGTL01000004">
    <property type="protein sequence ID" value="KPA83167.1"/>
    <property type="molecule type" value="Genomic_DNA"/>
</dbReference>
<evidence type="ECO:0000256" key="8">
    <source>
        <dbReference type="SAM" id="SignalP"/>
    </source>
</evidence>
<dbReference type="AlphaFoldDB" id="A0A0M9G659"/>
<reference evidence="9 10" key="1">
    <citation type="submission" date="2015-07" db="EMBL/GenBank/DDBJ databases">
        <title>High-quality genome of monoxenous trypanosomatid Leptomonas pyrrhocoris.</title>
        <authorList>
            <person name="Flegontov P."/>
            <person name="Butenko A."/>
            <person name="Firsov S."/>
            <person name="Vlcek C."/>
            <person name="Logacheva M.D."/>
            <person name="Field M."/>
            <person name="Filatov D."/>
            <person name="Flegontova O."/>
            <person name="Gerasimov E."/>
            <person name="Jackson A.P."/>
            <person name="Kelly S."/>
            <person name="Opperdoes F."/>
            <person name="O'Reilly A."/>
            <person name="Votypka J."/>
            <person name="Yurchenko V."/>
            <person name="Lukes J."/>
        </authorList>
    </citation>
    <scope>NUCLEOTIDE SEQUENCE [LARGE SCALE GENOMIC DNA]</scope>
    <source>
        <strain evidence="9">H10</strain>
    </source>
</reference>
<evidence type="ECO:0000256" key="5">
    <source>
        <dbReference type="ARBA" id="ARBA00022801"/>
    </source>
</evidence>
<protein>
    <submittedName>
        <fullName evidence="9">Putative P1/s1 nuclease3'-nucleotidase/nuclease</fullName>
    </submittedName>
</protein>
<evidence type="ECO:0000256" key="2">
    <source>
        <dbReference type="ARBA" id="ARBA00022722"/>
    </source>
</evidence>
<dbReference type="OMA" id="DEWHYLD"/>
<dbReference type="GO" id="GO:0004519">
    <property type="term" value="F:endonuclease activity"/>
    <property type="evidence" value="ECO:0007669"/>
    <property type="project" value="UniProtKB-KW"/>
</dbReference>
<keyword evidence="7" id="KW-0325">Glycoprotein</keyword>
<proteinExistence type="inferred from homology"/>
<accession>A0A0M9G659</accession>
<dbReference type="Gene3D" id="1.10.575.10">
    <property type="entry name" value="P1 Nuclease"/>
    <property type="match status" value="1"/>
</dbReference>
<dbReference type="Proteomes" id="UP000037923">
    <property type="component" value="Unassembled WGS sequence"/>
</dbReference>
<evidence type="ECO:0000256" key="7">
    <source>
        <dbReference type="ARBA" id="ARBA00023180"/>
    </source>
</evidence>
<dbReference type="Pfam" id="PF02265">
    <property type="entry name" value="S1-P1_nuclease"/>
    <property type="match status" value="1"/>
</dbReference>
<evidence type="ECO:0000256" key="1">
    <source>
        <dbReference type="ARBA" id="ARBA00009547"/>
    </source>
</evidence>
<dbReference type="PANTHER" id="PTHR33146:SF10">
    <property type="entry name" value="STRAND-SPECIFIC NUCLEASE, PUTATIVE-RELATED"/>
    <property type="match status" value="1"/>
</dbReference>
<gene>
    <name evidence="9" type="ORF">ABB37_02862</name>
</gene>
<keyword evidence="5" id="KW-0378">Hydrolase</keyword>
<dbReference type="InterPro" id="IPR003154">
    <property type="entry name" value="S1/P1nuclease"/>
</dbReference>
<sequence length="376" mass="42170">MVAHNRTLLAVLATVALTAAFQAVEVCGWGCVGHMLVAEIARRRLDEANAQKMNAMAHNFHESGPFPWSPDVVQAACWADDAKQWHQYAMRSWHFIDTPYNPENITIDVPLEAVNAVTVSANMITALKNVKAPLYMLNFAWVNLVHFIGDLHQPLHAAAMYSHKFPHGDRGGNAIEVKVKGAAVKLHALWDDICDVPAPHYRRPLSDTDTFALAATADRLEDTYKFPSSLRTLPDPQVMADESHEFAVNSSYDGVVPGAELGTEYMRRCKEVAEGRITLAGYRLGYLLNELLKNINVGEMAMSAYRKHARCDANKQLARPIGSQFRFREVLTVERKVYEHEDEEGDGTVLSREETVREVRGNRDRKDGDVTWQTDL</sequence>
<keyword evidence="2" id="KW-0540">Nuclease</keyword>
<keyword evidence="8" id="KW-0732">Signal</keyword>
<dbReference type="CDD" id="cd11010">
    <property type="entry name" value="S1-P1_nuclease"/>
    <property type="match status" value="1"/>
</dbReference>
<dbReference type="GO" id="GO:0016788">
    <property type="term" value="F:hydrolase activity, acting on ester bonds"/>
    <property type="evidence" value="ECO:0007669"/>
    <property type="project" value="InterPro"/>
</dbReference>